<reference evidence="2" key="1">
    <citation type="submission" date="2006-09" db="EMBL/GenBank/DDBJ databases">
        <title>Annotation of Plasmodium falciparum Dd2.</title>
        <authorList>
            <consortium name="The Broad Institute Genome Sequencing Platform"/>
            <person name="Volkman S.K."/>
            <person name="Neafsey D.E."/>
            <person name="Dash A.P."/>
            <person name="Chitnis C.E."/>
            <person name="Hartl D.L."/>
            <person name="Young S.K."/>
            <person name="Zeng Q."/>
            <person name="Koehrsen M."/>
            <person name="Alvarado L."/>
            <person name="Berlin A."/>
            <person name="Borenstein D."/>
            <person name="Chapman S.B."/>
            <person name="Chen Z."/>
            <person name="Engels R."/>
            <person name="Freedman E."/>
            <person name="Gellesch M."/>
            <person name="Goldberg J."/>
            <person name="Griggs A."/>
            <person name="Gujja S."/>
            <person name="Heilman E.R."/>
            <person name="Heiman D.I."/>
            <person name="Howarth C."/>
            <person name="Jen D."/>
            <person name="Larson L."/>
            <person name="Mehta T."/>
            <person name="Neiman D."/>
            <person name="Park D."/>
            <person name="Pearson M."/>
            <person name="Roberts A."/>
            <person name="Saif S."/>
            <person name="Shea T."/>
            <person name="Shenoy N."/>
            <person name="Sisk P."/>
            <person name="Stolte C."/>
            <person name="Sykes S."/>
            <person name="Walk T."/>
            <person name="White J."/>
            <person name="Yandava C."/>
            <person name="Haas B."/>
            <person name="Henn M.R."/>
            <person name="Nusbaum C."/>
            <person name="Birren B."/>
        </authorList>
    </citation>
    <scope>NUCLEOTIDE SEQUENCE [LARGE SCALE GENOMIC DNA]</scope>
</reference>
<gene>
    <name evidence="1" type="ORF">PFDG_05338</name>
</gene>
<dbReference type="EMBL" id="GG703279">
    <property type="protein sequence ID" value="KOB89785.1"/>
    <property type="molecule type" value="Genomic_DNA"/>
</dbReference>
<sequence length="51" mass="6306">MRYTKLYQKENLWSIDNYIKINKDAYFTLGKKEIYKKKTYGFPIYKIYGIL</sequence>
<proteinExistence type="predicted"/>
<dbReference type="KEGG" id="pfd:PFDG_05338"/>
<reference evidence="2" key="2">
    <citation type="submission" date="2006-09" db="EMBL/GenBank/DDBJ databases">
        <title>The genome sequence of Plasmodium falciparum Dd2.</title>
        <authorList>
            <consortium name="The Broad Institute Genome Sequencing Platform"/>
            <person name="Birren B."/>
            <person name="Lander E."/>
            <person name="Galagan J."/>
            <person name="Nusbaum C."/>
            <person name="Devon K."/>
            <person name="Henn M."/>
            <person name="Jaffe D."/>
            <person name="Butler J."/>
            <person name="Alvarez P."/>
            <person name="Gnerre S."/>
            <person name="Grabherr M."/>
            <person name="Kleber M."/>
            <person name="Mauceli E."/>
            <person name="Brockman W."/>
            <person name="MacCallum I.A."/>
            <person name="Rounsley S."/>
            <person name="Young S."/>
            <person name="LaButti K."/>
            <person name="Pushparaj V."/>
            <person name="DeCaprio D."/>
            <person name="Crawford M."/>
            <person name="Koehrsen M."/>
            <person name="Engels R."/>
            <person name="Montgomery P."/>
            <person name="Pearson M."/>
            <person name="Howarth C."/>
            <person name="Larson L."/>
            <person name="Luoma S."/>
            <person name="White J."/>
            <person name="Kodira C."/>
            <person name="Zeng Q."/>
            <person name="O'Leary S."/>
            <person name="Yandava C."/>
            <person name="Alvarado L."/>
            <person name="Wirth D."/>
            <person name="Volkman S."/>
            <person name="Hartl D."/>
        </authorList>
    </citation>
    <scope>NUCLEOTIDE SEQUENCE [LARGE SCALE GENOMIC DNA]</scope>
</reference>
<evidence type="ECO:0000313" key="2">
    <source>
        <dbReference type="Proteomes" id="UP000054282"/>
    </source>
</evidence>
<name>A0A0L7MB49_PLAF4</name>
<dbReference type="Proteomes" id="UP000054282">
    <property type="component" value="Unassembled WGS sequence"/>
</dbReference>
<accession>A0A0L7MB49</accession>
<organism evidence="1 2">
    <name type="scientific">Plasmodium falciparum (isolate Dd2)</name>
    <dbReference type="NCBI Taxonomy" id="57267"/>
    <lineage>
        <taxon>Eukaryota</taxon>
        <taxon>Sar</taxon>
        <taxon>Alveolata</taxon>
        <taxon>Apicomplexa</taxon>
        <taxon>Aconoidasida</taxon>
        <taxon>Haemosporida</taxon>
        <taxon>Plasmodiidae</taxon>
        <taxon>Plasmodium</taxon>
        <taxon>Plasmodium (Laverania)</taxon>
    </lineage>
</organism>
<evidence type="ECO:0000313" key="1">
    <source>
        <dbReference type="EMBL" id="KOB89785.1"/>
    </source>
</evidence>
<protein>
    <submittedName>
        <fullName evidence="1">Uncharacterized protein</fullName>
    </submittedName>
</protein>
<dbReference type="AlphaFoldDB" id="A0A0L7MB49"/>